<evidence type="ECO:0000313" key="2">
    <source>
        <dbReference type="EMBL" id="TCD68382.1"/>
    </source>
</evidence>
<accession>A0A4R0RMI2</accession>
<name>A0A4R0RMI2_9APHY</name>
<feature type="region of interest" description="Disordered" evidence="1">
    <location>
        <begin position="498"/>
        <end position="519"/>
    </location>
</feature>
<dbReference type="Proteomes" id="UP000292702">
    <property type="component" value="Unassembled WGS sequence"/>
</dbReference>
<feature type="compositionally biased region" description="Basic and acidic residues" evidence="1">
    <location>
        <begin position="58"/>
        <end position="70"/>
    </location>
</feature>
<dbReference type="EMBL" id="RWJN01000068">
    <property type="protein sequence ID" value="TCD68382.1"/>
    <property type="molecule type" value="Genomic_DNA"/>
</dbReference>
<sequence length="519" mass="57315">MSCSDSVSTLVPDSDELLDYDIAQLPPALPPPGLSFSVSFSDSVSTLVPEFDVALDHGTSEKRHPLDHANDSPYVGPDDSKALQLKEKIGELFLSKDVQDLAEPGDLAVSLQIKRPSDNCRVTITELLPLLQSMRSLKHLKLDSVIANLKEHPSASKRPNSIELKKLAKLDLRDNPYAVAEILDKLNISPWTLFVRCCDVDPGNNRVGIWGDVGKDFGDSEQALLRVLGTKFTDKDLADTVFSIILHESNDGTIEIHGGRPDHSGSLFHMSTRPLPSYWILGLMSELPPKLHSDVPVRVDESKTARQLLRCATRSLSPALCACVVDLQVSLSPESHSERAVPVLEQVIELREVAALLPNVISLTVADTSGWDIPFLAAHWLDTPQHALPFPKLSSLSLRSGCFCGPLCVPVEGSNHTRLDAVLKMLEIRKNAEKPLQKLFFLGAADILGTPDKHTGVPRQMSEQYPRMKFRVVGNNDMDGYLTNCRFVPLWLHNRRHKHPSPPYSTTKNGFQKKKAGVE</sequence>
<organism evidence="2 3">
    <name type="scientific">Steccherinum ochraceum</name>
    <dbReference type="NCBI Taxonomy" id="92696"/>
    <lineage>
        <taxon>Eukaryota</taxon>
        <taxon>Fungi</taxon>
        <taxon>Dikarya</taxon>
        <taxon>Basidiomycota</taxon>
        <taxon>Agaricomycotina</taxon>
        <taxon>Agaricomycetes</taxon>
        <taxon>Polyporales</taxon>
        <taxon>Steccherinaceae</taxon>
        <taxon>Steccherinum</taxon>
    </lineage>
</organism>
<dbReference type="AlphaFoldDB" id="A0A4R0RMI2"/>
<evidence type="ECO:0000256" key="1">
    <source>
        <dbReference type="SAM" id="MobiDB-lite"/>
    </source>
</evidence>
<evidence type="ECO:0000313" key="3">
    <source>
        <dbReference type="Proteomes" id="UP000292702"/>
    </source>
</evidence>
<keyword evidence="3" id="KW-1185">Reference proteome</keyword>
<comment type="caution">
    <text evidence="2">The sequence shown here is derived from an EMBL/GenBank/DDBJ whole genome shotgun (WGS) entry which is preliminary data.</text>
</comment>
<feature type="region of interest" description="Disordered" evidence="1">
    <location>
        <begin position="58"/>
        <end position="77"/>
    </location>
</feature>
<proteinExistence type="predicted"/>
<reference evidence="2 3" key="1">
    <citation type="submission" date="2018-11" db="EMBL/GenBank/DDBJ databases">
        <title>Genome assembly of Steccherinum ochraceum LE-BIN_3174, the white-rot fungus of the Steccherinaceae family (The Residual Polyporoid clade, Polyporales, Basidiomycota).</title>
        <authorList>
            <person name="Fedorova T.V."/>
            <person name="Glazunova O.A."/>
            <person name="Landesman E.O."/>
            <person name="Moiseenko K.V."/>
            <person name="Psurtseva N.V."/>
            <person name="Savinova O.S."/>
            <person name="Shakhova N.V."/>
            <person name="Tyazhelova T.V."/>
            <person name="Vasina D.V."/>
        </authorList>
    </citation>
    <scope>NUCLEOTIDE SEQUENCE [LARGE SCALE GENOMIC DNA]</scope>
    <source>
        <strain evidence="2 3">LE-BIN_3174</strain>
    </source>
</reference>
<protein>
    <submittedName>
        <fullName evidence="2">Uncharacterized protein</fullName>
    </submittedName>
</protein>
<gene>
    <name evidence="2" type="ORF">EIP91_010891</name>
</gene>